<evidence type="ECO:0000256" key="4">
    <source>
        <dbReference type="ARBA" id="ARBA00012745"/>
    </source>
</evidence>
<evidence type="ECO:0000256" key="10">
    <source>
        <dbReference type="ARBA" id="ARBA00023098"/>
    </source>
</evidence>
<proteinExistence type="predicted"/>
<dbReference type="UniPathway" id="UPA00359">
    <property type="reaction ID" value="UER00478"/>
</dbReference>
<dbReference type="GO" id="GO:0016020">
    <property type="term" value="C:membrane"/>
    <property type="evidence" value="ECO:0007669"/>
    <property type="project" value="GOC"/>
</dbReference>
<keyword evidence="10" id="KW-0443">Lipid metabolism</keyword>
<dbReference type="GO" id="GO:0103117">
    <property type="term" value="F:UDP-3-O-acyl-N-acetylglucosamine deacetylase activity"/>
    <property type="evidence" value="ECO:0007669"/>
    <property type="project" value="UniProtKB-UniRule"/>
</dbReference>
<dbReference type="Proteomes" id="UP000077134">
    <property type="component" value="Unassembled WGS sequence"/>
</dbReference>
<dbReference type="EC" id="3.5.1.108" evidence="4 12"/>
<keyword evidence="14" id="KW-1185">Reference proteome</keyword>
<gene>
    <name evidence="13" type="ORF">PNBC_03065</name>
</gene>
<evidence type="ECO:0000256" key="8">
    <source>
        <dbReference type="ARBA" id="ARBA00022801"/>
    </source>
</evidence>
<evidence type="ECO:0000256" key="12">
    <source>
        <dbReference type="NCBIfam" id="TIGR00325"/>
    </source>
</evidence>
<evidence type="ECO:0000256" key="5">
    <source>
        <dbReference type="ARBA" id="ARBA00022516"/>
    </source>
</evidence>
<evidence type="ECO:0000256" key="3">
    <source>
        <dbReference type="ARBA" id="ARBA00005002"/>
    </source>
</evidence>
<name>A0A167FCG3_9BACL</name>
<protein>
    <recommendedName>
        <fullName evidence="4 12">UDP-3-O-acyl-N-acetylglucosamine deacetylase</fullName>
        <ecNumber evidence="4 12">3.5.1.108</ecNumber>
    </recommendedName>
</protein>
<keyword evidence="6" id="KW-0441">Lipid A biosynthesis</keyword>
<dbReference type="InterPro" id="IPR015870">
    <property type="entry name" value="UDP-acyl_N-AcGlcN_deAcase_N"/>
</dbReference>
<dbReference type="InterPro" id="IPR020568">
    <property type="entry name" value="Ribosomal_Su5_D2-typ_SF"/>
</dbReference>
<evidence type="ECO:0000256" key="9">
    <source>
        <dbReference type="ARBA" id="ARBA00022833"/>
    </source>
</evidence>
<dbReference type="GO" id="GO:0009245">
    <property type="term" value="P:lipid A biosynthetic process"/>
    <property type="evidence" value="ECO:0007669"/>
    <property type="project" value="UniProtKB-UniRule"/>
</dbReference>
<comment type="pathway">
    <text evidence="3">Glycolipid biosynthesis; lipid IV(A) biosynthesis; lipid IV(A) from (3R)-3-hydroxytetradecanoyl-[acyl-carrier-protein] and UDP-N-acetyl-alpha-D-glucosamine: step 2/6.</text>
</comment>
<dbReference type="Gene3D" id="3.30.230.20">
    <property type="entry name" value="lpxc deacetylase, domain 1"/>
    <property type="match status" value="1"/>
</dbReference>
<organism evidence="13 14">
    <name type="scientific">Paenibacillus crassostreae</name>
    <dbReference type="NCBI Taxonomy" id="1763538"/>
    <lineage>
        <taxon>Bacteria</taxon>
        <taxon>Bacillati</taxon>
        <taxon>Bacillota</taxon>
        <taxon>Bacilli</taxon>
        <taxon>Bacillales</taxon>
        <taxon>Paenibacillaceae</taxon>
        <taxon>Paenibacillus</taxon>
    </lineage>
</organism>
<accession>A0A167FCG3</accession>
<keyword evidence="5" id="KW-0444">Lipid biosynthesis</keyword>
<dbReference type="STRING" id="1763538.LPB68_00470"/>
<evidence type="ECO:0000313" key="13">
    <source>
        <dbReference type="EMBL" id="OAB76408.1"/>
    </source>
</evidence>
<evidence type="ECO:0000256" key="6">
    <source>
        <dbReference type="ARBA" id="ARBA00022556"/>
    </source>
</evidence>
<comment type="caution">
    <text evidence="13">The sequence shown here is derived from an EMBL/GenBank/DDBJ whole genome shotgun (WGS) entry which is preliminary data.</text>
</comment>
<dbReference type="SUPFAM" id="SSF54211">
    <property type="entry name" value="Ribosomal protein S5 domain 2-like"/>
    <property type="match status" value="2"/>
</dbReference>
<evidence type="ECO:0000256" key="1">
    <source>
        <dbReference type="ARBA" id="ARBA00001947"/>
    </source>
</evidence>
<evidence type="ECO:0000256" key="2">
    <source>
        <dbReference type="ARBA" id="ARBA00002923"/>
    </source>
</evidence>
<dbReference type="Gene3D" id="3.30.1700.10">
    <property type="entry name" value="lpxc deacetylase, domain 2"/>
    <property type="match status" value="1"/>
</dbReference>
<keyword evidence="9" id="KW-0862">Zinc</keyword>
<dbReference type="PANTHER" id="PTHR33694:SF1">
    <property type="entry name" value="UDP-3-O-ACYL-N-ACETYLGLUCOSAMINE DEACETYLASE 1, MITOCHONDRIAL-RELATED"/>
    <property type="match status" value="1"/>
</dbReference>
<dbReference type="InterPro" id="IPR004463">
    <property type="entry name" value="UDP-acyl_GlcNac_deAcase"/>
</dbReference>
<dbReference type="NCBIfam" id="TIGR00325">
    <property type="entry name" value="lpxC"/>
    <property type="match status" value="1"/>
</dbReference>
<sequence length="260" mass="28962">MHRGISTCMTFHPAPPNSGIVFRRTDVTPFEVIKATVGNVSNTERCTQLKNHNNYSVSMVEHVMSALRGMDVDNVIVDINGEEIPVLDGSAVVIASKISKVGLLEQQVEKRYFRLKKTIRVEVGLSFIEASPFDGISYSIGFKNDHNLSFLTHQSAIFNVGTHDFLINIAAARTFGYEKEIDYLKSKGLIKGASLENALLIGRGKIIPNLRYPDEFARHKLLDVMGDLALLPPFLAKIDGERTSHHLNNLLAQEILNNIY</sequence>
<evidence type="ECO:0000313" key="14">
    <source>
        <dbReference type="Proteomes" id="UP000077134"/>
    </source>
</evidence>
<dbReference type="AlphaFoldDB" id="A0A167FCG3"/>
<comment type="cofactor">
    <cofactor evidence="1">
        <name>Zn(2+)</name>
        <dbReference type="ChEBI" id="CHEBI:29105"/>
    </cofactor>
</comment>
<evidence type="ECO:0000256" key="11">
    <source>
        <dbReference type="ARBA" id="ARBA00024535"/>
    </source>
</evidence>
<dbReference type="PANTHER" id="PTHR33694">
    <property type="entry name" value="UDP-3-O-ACYL-N-ACETYLGLUCOSAMINE DEACETYLASE 1, MITOCHONDRIAL-RELATED"/>
    <property type="match status" value="1"/>
</dbReference>
<comment type="catalytic activity">
    <reaction evidence="11">
        <text>a UDP-3-O-[(3R)-3-hydroxyacyl]-N-acetyl-alpha-D-glucosamine + H2O = a UDP-3-O-[(3R)-3-hydroxyacyl]-alpha-D-glucosamine + acetate</text>
        <dbReference type="Rhea" id="RHEA:67816"/>
        <dbReference type="ChEBI" id="CHEBI:15377"/>
        <dbReference type="ChEBI" id="CHEBI:30089"/>
        <dbReference type="ChEBI" id="CHEBI:137740"/>
        <dbReference type="ChEBI" id="CHEBI:173225"/>
        <dbReference type="EC" id="3.5.1.108"/>
    </reaction>
</comment>
<dbReference type="Pfam" id="PF03331">
    <property type="entry name" value="LpxC"/>
    <property type="match status" value="1"/>
</dbReference>
<dbReference type="InterPro" id="IPR011334">
    <property type="entry name" value="UDP-acyl_GlcNac_deAcase_C"/>
</dbReference>
<comment type="function">
    <text evidence="2">Catalyzes the hydrolysis of UDP-3-O-myristoyl-N-acetylglucosamine to form UDP-3-O-myristoylglucosamine and acetate, the committed step in lipid A biosynthesis.</text>
</comment>
<evidence type="ECO:0000256" key="7">
    <source>
        <dbReference type="ARBA" id="ARBA00022723"/>
    </source>
</evidence>
<keyword evidence="8" id="KW-0378">Hydrolase</keyword>
<keyword evidence="7" id="KW-0479">Metal-binding</keyword>
<reference evidence="13 14" key="1">
    <citation type="submission" date="2016-02" db="EMBL/GenBank/DDBJ databases">
        <title>Paenibacillus sp. LPB0068, isolated from Crassostrea gigas.</title>
        <authorList>
            <person name="Shin S.-K."/>
            <person name="Yi H."/>
        </authorList>
    </citation>
    <scope>NUCLEOTIDE SEQUENCE [LARGE SCALE GENOMIC DNA]</scope>
    <source>
        <strain evidence="13 14">LPB0068</strain>
    </source>
</reference>
<dbReference type="GO" id="GO:0046872">
    <property type="term" value="F:metal ion binding"/>
    <property type="evidence" value="ECO:0007669"/>
    <property type="project" value="UniProtKB-KW"/>
</dbReference>
<dbReference type="EMBL" id="LSFN01000005">
    <property type="protein sequence ID" value="OAB76408.1"/>
    <property type="molecule type" value="Genomic_DNA"/>
</dbReference>